<protein>
    <submittedName>
        <fullName evidence="1">Uncharacterized protein</fullName>
    </submittedName>
</protein>
<reference evidence="1 2" key="1">
    <citation type="submission" date="2009-01" db="EMBL/GenBank/DDBJ databases">
        <authorList>
            <person name="Fulton L."/>
            <person name="Clifton S."/>
            <person name="Fulton B."/>
            <person name="Xu J."/>
            <person name="Minx P."/>
            <person name="Pepin K.H."/>
            <person name="Johnson M."/>
            <person name="Bhonagiri V."/>
            <person name="Nash W.E."/>
            <person name="Mardis E.R."/>
            <person name="Wilson R.K."/>
        </authorList>
    </citation>
    <scope>NUCLEOTIDE SEQUENCE [LARGE SCALE GENOMIC DNA]</scope>
    <source>
        <strain evidence="1 2">DSM 5476</strain>
    </source>
</reference>
<proteinExistence type="predicted"/>
<organism evidence="1 2">
    <name type="scientific">[Clostridium] methylpentosum DSM 5476</name>
    <dbReference type="NCBI Taxonomy" id="537013"/>
    <lineage>
        <taxon>Bacteria</taxon>
        <taxon>Bacillati</taxon>
        <taxon>Bacillota</taxon>
        <taxon>Clostridia</taxon>
        <taxon>Eubacteriales</taxon>
        <taxon>Oscillospiraceae</taxon>
        <taxon>Oscillospiraceae incertae sedis</taxon>
    </lineage>
</organism>
<comment type="caution">
    <text evidence="1">The sequence shown here is derived from an EMBL/GenBank/DDBJ whole genome shotgun (WGS) entry which is preliminary data.</text>
</comment>
<keyword evidence="2" id="KW-1185">Reference proteome</keyword>
<evidence type="ECO:0000313" key="2">
    <source>
        <dbReference type="Proteomes" id="UP000003340"/>
    </source>
</evidence>
<accession>C0EI45</accession>
<sequence>MELSQVLKQDHPNKIEYQEFREGDSISKYEIYQDIKITNLYPKNPDQDWDELIKKVARIVCSHEPKNLRKVGEL</sequence>
<dbReference type="Proteomes" id="UP000003340">
    <property type="component" value="Unassembled WGS sequence"/>
</dbReference>
<evidence type="ECO:0000313" key="1">
    <source>
        <dbReference type="EMBL" id="EEG28853.1"/>
    </source>
</evidence>
<dbReference type="HOGENOM" id="CLU_2681202_0_0_9"/>
<dbReference type="EMBL" id="ACEC01000124">
    <property type="protein sequence ID" value="EEG28853.1"/>
    <property type="molecule type" value="Genomic_DNA"/>
</dbReference>
<gene>
    <name evidence="1" type="ORF">CLOSTMETH_03540</name>
</gene>
<reference evidence="1 2" key="2">
    <citation type="submission" date="2009-02" db="EMBL/GenBank/DDBJ databases">
        <title>Draft genome sequence of Clostridium methylpentosum (DSM 5476).</title>
        <authorList>
            <person name="Sudarsanam P."/>
            <person name="Ley R."/>
            <person name="Guruge J."/>
            <person name="Turnbaugh P.J."/>
            <person name="Mahowald M."/>
            <person name="Liep D."/>
            <person name="Gordon J."/>
        </authorList>
    </citation>
    <scope>NUCLEOTIDE SEQUENCE [LARGE SCALE GENOMIC DNA]</scope>
    <source>
        <strain evidence="1 2">DSM 5476</strain>
    </source>
</reference>
<name>C0EI45_9FIRM</name>
<dbReference type="AlphaFoldDB" id="C0EI45"/>